<keyword evidence="1" id="KW-0472">Membrane</keyword>
<evidence type="ECO:0000313" key="3">
    <source>
        <dbReference type="Proteomes" id="UP000470875"/>
    </source>
</evidence>
<feature type="transmembrane region" description="Helical" evidence="1">
    <location>
        <begin position="109"/>
        <end position="137"/>
    </location>
</feature>
<sequence length="266" mass="28335">MKALRSEFLKTFTTRTWWILALLMALYVAFTATILAFAFSGIAGLASEELVFLDSSDTARSVYSTALSVGYVFPLLVGALAVTGEFRHHTIVPTFLTIARRGTALGAKLISQCIIGFLFGLIAFGSTIIAALIILTANGHTTGLGEVETWLMILRGVVAMGIWAMIGVGLGSLVPNQAAVLVIAIAFTQFLEPILRMVAMFSPVSAKIGSFLPGAASDAFCGSSAFSVMQMGSSSLQWWAGCLVLLAYAGVFAALGYLLRWRRDVD</sequence>
<comment type="caution">
    <text evidence="2">The sequence shown here is derived from an EMBL/GenBank/DDBJ whole genome shotgun (WGS) entry which is preliminary data.</text>
</comment>
<dbReference type="Proteomes" id="UP000470875">
    <property type="component" value="Unassembled WGS sequence"/>
</dbReference>
<feature type="transmembrane region" description="Helical" evidence="1">
    <location>
        <begin position="149"/>
        <end position="171"/>
    </location>
</feature>
<gene>
    <name evidence="2" type="ORF">FYJ24_06700</name>
</gene>
<feature type="transmembrane region" description="Helical" evidence="1">
    <location>
        <begin position="178"/>
        <end position="195"/>
    </location>
</feature>
<dbReference type="RefSeq" id="WP_154544830.1">
    <property type="nucleotide sequence ID" value="NZ_VULO01000007.1"/>
</dbReference>
<accession>A0A6N7W863</accession>
<dbReference type="AlphaFoldDB" id="A0A6N7W863"/>
<proteinExistence type="predicted"/>
<keyword evidence="1" id="KW-0812">Transmembrane</keyword>
<reference evidence="2 3" key="1">
    <citation type="submission" date="2019-08" db="EMBL/GenBank/DDBJ databases">
        <title>In-depth cultivation of the pig gut microbiome towards novel bacterial diversity and tailored functional studies.</title>
        <authorList>
            <person name="Wylensek D."/>
            <person name="Hitch T.C.A."/>
            <person name="Clavel T."/>
        </authorList>
    </citation>
    <scope>NUCLEOTIDE SEQUENCE [LARGE SCALE GENOMIC DNA]</scope>
    <source>
        <strain evidence="2 3">WB03_NA08</strain>
    </source>
</reference>
<feature type="transmembrane region" description="Helical" evidence="1">
    <location>
        <begin position="20"/>
        <end position="42"/>
    </location>
</feature>
<keyword evidence="1" id="KW-1133">Transmembrane helix</keyword>
<name>A0A6N7W863_9ACTO</name>
<evidence type="ECO:0000313" key="2">
    <source>
        <dbReference type="EMBL" id="MSS84456.1"/>
    </source>
</evidence>
<protein>
    <submittedName>
        <fullName evidence="2">ABC transporter permease subunit</fullName>
    </submittedName>
</protein>
<organism evidence="2 3">
    <name type="scientific">Scrofimicrobium canadense</name>
    <dbReference type="NCBI Taxonomy" id="2652290"/>
    <lineage>
        <taxon>Bacteria</taxon>
        <taxon>Bacillati</taxon>
        <taxon>Actinomycetota</taxon>
        <taxon>Actinomycetes</taxon>
        <taxon>Actinomycetales</taxon>
        <taxon>Actinomycetaceae</taxon>
        <taxon>Scrofimicrobium</taxon>
    </lineage>
</organism>
<dbReference type="EMBL" id="VULO01000007">
    <property type="protein sequence ID" value="MSS84456.1"/>
    <property type="molecule type" value="Genomic_DNA"/>
</dbReference>
<feature type="transmembrane region" description="Helical" evidence="1">
    <location>
        <begin position="238"/>
        <end position="259"/>
    </location>
</feature>
<evidence type="ECO:0000256" key="1">
    <source>
        <dbReference type="SAM" id="Phobius"/>
    </source>
</evidence>
<keyword evidence="3" id="KW-1185">Reference proteome</keyword>
<feature type="transmembrane region" description="Helical" evidence="1">
    <location>
        <begin position="62"/>
        <end position="82"/>
    </location>
</feature>